<dbReference type="PRINTS" id="PR01754">
    <property type="entry name" value="SACTRNSFRASE"/>
</dbReference>
<dbReference type="CDD" id="cd04301">
    <property type="entry name" value="NAT_SF"/>
    <property type="match status" value="1"/>
</dbReference>
<evidence type="ECO:0000313" key="4">
    <source>
        <dbReference type="EMBL" id="ASE34326.1"/>
    </source>
</evidence>
<evidence type="ECO:0000256" key="2">
    <source>
        <dbReference type="ARBA" id="ARBA00023315"/>
    </source>
</evidence>
<dbReference type="AlphaFoldDB" id="A0AAI8GTY9"/>
<feature type="domain" description="N-acetyltransferase" evidence="3">
    <location>
        <begin position="29"/>
        <end position="174"/>
    </location>
</feature>
<keyword evidence="2" id="KW-0012">Acyltransferase</keyword>
<dbReference type="InterPro" id="IPR008125">
    <property type="entry name" value="Streptothricin_AcTrfase"/>
</dbReference>
<dbReference type="RefSeq" id="WP_088592387.1">
    <property type="nucleotide sequence ID" value="NZ_CP022046.2"/>
</dbReference>
<evidence type="ECO:0000313" key="5">
    <source>
        <dbReference type="Proteomes" id="UP000197058"/>
    </source>
</evidence>
<dbReference type="KEGG" id="sscu:CEP64_06945"/>
<dbReference type="InterPro" id="IPR000182">
    <property type="entry name" value="GNAT_dom"/>
</dbReference>
<gene>
    <name evidence="4" type="ORF">CEP64_06945</name>
</gene>
<name>A0AAI8GTY9_MAMSC</name>
<accession>A0AAI8GTY9</accession>
<evidence type="ECO:0000256" key="1">
    <source>
        <dbReference type="ARBA" id="ARBA00022679"/>
    </source>
</evidence>
<evidence type="ECO:0000259" key="3">
    <source>
        <dbReference type="PROSITE" id="PS51186"/>
    </source>
</evidence>
<dbReference type="SUPFAM" id="SSF55729">
    <property type="entry name" value="Acyl-CoA N-acyltransferases (Nat)"/>
    <property type="match status" value="1"/>
</dbReference>
<organism evidence="4 5">
    <name type="scientific">Mammaliicoccus sciuri</name>
    <name type="common">Staphylococcus sciuri</name>
    <dbReference type="NCBI Taxonomy" id="1296"/>
    <lineage>
        <taxon>Bacteria</taxon>
        <taxon>Bacillati</taxon>
        <taxon>Bacillota</taxon>
        <taxon>Bacilli</taxon>
        <taxon>Bacillales</taxon>
        <taxon>Staphylococcaceae</taxon>
        <taxon>Mammaliicoccus</taxon>
    </lineage>
</organism>
<dbReference type="PANTHER" id="PTHR42919:SF8">
    <property type="entry name" value="N-ALPHA-ACETYLTRANSFERASE 50"/>
    <property type="match status" value="1"/>
</dbReference>
<protein>
    <submittedName>
        <fullName evidence="4">N-acetyltransferase</fullName>
    </submittedName>
</protein>
<dbReference type="Proteomes" id="UP000197058">
    <property type="component" value="Chromosome"/>
</dbReference>
<sequence length="175" mass="20160">MITIERITKNNEHALKLPNEAFELFGKLVVTRTANVWQYHEVLTDSDTMIFPDEDYQLDSIDQKGFAIGAFDDNKCIGLGIFEKYWNKYLYLSDLKVSSSYRGQNVASTLLNAAIELAKDEGMKGIYTIAQDNNLNANRFYLKYGFEIGGLNTKSYQFTQQKGKFDIYYYLDFNA</sequence>
<dbReference type="PROSITE" id="PS51186">
    <property type="entry name" value="GNAT"/>
    <property type="match status" value="1"/>
</dbReference>
<reference evidence="5" key="1">
    <citation type="submission" date="2017-06" db="EMBL/GenBank/DDBJ databases">
        <title>FDA dAtabase for Regulatory Grade micrObial Sequences (FDA-ARGOS): Supporting development and validation of Infectious Disease Dx tests.</title>
        <authorList>
            <person name="Goldberg B."/>
            <person name="Campos J."/>
            <person name="Tallon L."/>
            <person name="Sadzewicz L."/>
            <person name="Sengamalay N."/>
            <person name="Ott S."/>
            <person name="Godinez A."/>
            <person name="Nagaraj S."/>
            <person name="Vavikolanu K."/>
            <person name="Nadendla S."/>
            <person name="George J."/>
            <person name="Geyer C."/>
            <person name="Sichtig H."/>
        </authorList>
    </citation>
    <scope>NUCLEOTIDE SEQUENCE [LARGE SCALE GENOMIC DNA]</scope>
    <source>
        <strain evidence="5">FDAARGOS_285</strain>
    </source>
</reference>
<dbReference type="Gene3D" id="3.40.630.30">
    <property type="match status" value="1"/>
</dbReference>
<dbReference type="InterPro" id="IPR016181">
    <property type="entry name" value="Acyl_CoA_acyltransferase"/>
</dbReference>
<dbReference type="PANTHER" id="PTHR42919">
    <property type="entry name" value="N-ALPHA-ACETYLTRANSFERASE"/>
    <property type="match status" value="1"/>
</dbReference>
<dbReference type="GO" id="GO:0016747">
    <property type="term" value="F:acyltransferase activity, transferring groups other than amino-acyl groups"/>
    <property type="evidence" value="ECO:0007669"/>
    <property type="project" value="InterPro"/>
</dbReference>
<proteinExistence type="predicted"/>
<dbReference type="EMBL" id="CP022046">
    <property type="protein sequence ID" value="ASE34326.1"/>
    <property type="molecule type" value="Genomic_DNA"/>
</dbReference>
<dbReference type="Pfam" id="PF00583">
    <property type="entry name" value="Acetyltransf_1"/>
    <property type="match status" value="1"/>
</dbReference>
<keyword evidence="1" id="KW-0808">Transferase</keyword>
<dbReference type="InterPro" id="IPR051556">
    <property type="entry name" value="N-term/lysine_N-AcTrnsfr"/>
</dbReference>